<dbReference type="Proteomes" id="UP000652761">
    <property type="component" value="Unassembled WGS sequence"/>
</dbReference>
<protein>
    <submittedName>
        <fullName evidence="2">Uncharacterized protein</fullName>
    </submittedName>
</protein>
<evidence type="ECO:0000313" key="2">
    <source>
        <dbReference type="EMBL" id="MQL76408.1"/>
    </source>
</evidence>
<dbReference type="EMBL" id="NMUH01000296">
    <property type="protein sequence ID" value="MQL76408.1"/>
    <property type="molecule type" value="Genomic_DNA"/>
</dbReference>
<proteinExistence type="predicted"/>
<sequence>MLRIKKDNCNNTLAFQLLGFHSSPSGIPVTHLQYAGDTILFLSNVVQQIIDTKLMLEVLQDVPELKDKRCGDFLLEEYFPSLVALSAAPHPTVEQFLTFSFLEFGGREGDPSEPPLASHRSPHWHPIRALPLSFPTPFFLHRDGEGIPSEPPFGGNRWDEPHRSPTAEVGSNGRPHRRHAAGEPMGFPSEPALHLAVGSDGDAHRRCPQVGPTCCGLRWDAQRSPPTARHDQTVDLNFITMRLLDRQDDHCQSIVFASWSQAPFDYDGTFERSCQYFCHLSHGRGISANFPTTERGSSAISAPFGGISAIFPHPTDPREMRGLRAKGVEGQNRSPPPHLRLESGRGESEAPPLWLGSLKRRRRRGPPPVGWQPEH</sequence>
<feature type="compositionally biased region" description="Basic and acidic residues" evidence="1">
    <location>
        <begin position="339"/>
        <end position="348"/>
    </location>
</feature>
<dbReference type="AlphaFoldDB" id="A0A843TYA8"/>
<reference evidence="2" key="1">
    <citation type="submission" date="2017-07" db="EMBL/GenBank/DDBJ databases">
        <title>Taro Niue Genome Assembly and Annotation.</title>
        <authorList>
            <person name="Atibalentja N."/>
            <person name="Keating K."/>
            <person name="Fields C.J."/>
        </authorList>
    </citation>
    <scope>NUCLEOTIDE SEQUENCE</scope>
    <source>
        <strain evidence="2">Niue_2</strain>
        <tissue evidence="2">Leaf</tissue>
    </source>
</reference>
<feature type="region of interest" description="Disordered" evidence="1">
    <location>
        <begin position="326"/>
        <end position="375"/>
    </location>
</feature>
<evidence type="ECO:0000256" key="1">
    <source>
        <dbReference type="SAM" id="MobiDB-lite"/>
    </source>
</evidence>
<feature type="region of interest" description="Disordered" evidence="1">
    <location>
        <begin position="149"/>
        <end position="180"/>
    </location>
</feature>
<keyword evidence="3" id="KW-1185">Reference proteome</keyword>
<gene>
    <name evidence="2" type="ORF">Taro_008803</name>
</gene>
<feature type="compositionally biased region" description="Pro residues" evidence="1">
    <location>
        <begin position="366"/>
        <end position="375"/>
    </location>
</feature>
<comment type="caution">
    <text evidence="2">The sequence shown here is derived from an EMBL/GenBank/DDBJ whole genome shotgun (WGS) entry which is preliminary data.</text>
</comment>
<name>A0A843TYA8_COLES</name>
<organism evidence="2 3">
    <name type="scientific">Colocasia esculenta</name>
    <name type="common">Wild taro</name>
    <name type="synonym">Arum esculentum</name>
    <dbReference type="NCBI Taxonomy" id="4460"/>
    <lineage>
        <taxon>Eukaryota</taxon>
        <taxon>Viridiplantae</taxon>
        <taxon>Streptophyta</taxon>
        <taxon>Embryophyta</taxon>
        <taxon>Tracheophyta</taxon>
        <taxon>Spermatophyta</taxon>
        <taxon>Magnoliopsida</taxon>
        <taxon>Liliopsida</taxon>
        <taxon>Araceae</taxon>
        <taxon>Aroideae</taxon>
        <taxon>Colocasieae</taxon>
        <taxon>Colocasia</taxon>
    </lineage>
</organism>
<accession>A0A843TYA8</accession>
<evidence type="ECO:0000313" key="3">
    <source>
        <dbReference type="Proteomes" id="UP000652761"/>
    </source>
</evidence>